<accession>A0AA40X1K7</accession>
<evidence type="ECO:0000256" key="1">
    <source>
        <dbReference type="SAM" id="MobiDB-lite"/>
    </source>
</evidence>
<keyword evidence="2" id="KW-0732">Signal</keyword>
<comment type="caution">
    <text evidence="3">The sequence shown here is derived from an EMBL/GenBank/DDBJ whole genome shotgun (WGS) entry which is preliminary data.</text>
</comment>
<evidence type="ECO:0000313" key="4">
    <source>
        <dbReference type="Proteomes" id="UP000705283"/>
    </source>
</evidence>
<dbReference type="RefSeq" id="WP_194977892.1">
    <property type="nucleotide sequence ID" value="NZ_JADMKS010000003.1"/>
</dbReference>
<reference evidence="3" key="1">
    <citation type="submission" date="2020-11" db="EMBL/GenBank/DDBJ databases">
        <authorList>
            <person name="Lee S.D."/>
        </authorList>
    </citation>
    <scope>NUCLEOTIDE SEQUENCE</scope>
    <source>
        <strain evidence="3">SAP-2</strain>
    </source>
</reference>
<reference evidence="3" key="2">
    <citation type="submission" date="2022-09" db="EMBL/GenBank/DDBJ databases">
        <title>Rouxiella aceris sp. nov., isolated from tree sap and emended description of the genus Rhouxiella.</title>
        <authorList>
            <person name="Kim I.S."/>
        </authorList>
    </citation>
    <scope>NUCLEOTIDE SEQUENCE</scope>
    <source>
        <strain evidence="3">SAP-2</strain>
    </source>
</reference>
<organism evidence="3 4">
    <name type="scientific">Rouxiella silvae</name>
    <dbReference type="NCBI Taxonomy" id="1646373"/>
    <lineage>
        <taxon>Bacteria</taxon>
        <taxon>Pseudomonadati</taxon>
        <taxon>Pseudomonadota</taxon>
        <taxon>Gammaproteobacteria</taxon>
        <taxon>Enterobacterales</taxon>
        <taxon>Yersiniaceae</taxon>
        <taxon>Rouxiella</taxon>
    </lineage>
</organism>
<protein>
    <recommendedName>
        <fullName evidence="5">Multiple antibiotic resistance regulatory periplasmic protein MarB</fullName>
    </recommendedName>
</protein>
<evidence type="ECO:0008006" key="5">
    <source>
        <dbReference type="Google" id="ProtNLM"/>
    </source>
</evidence>
<dbReference type="AlphaFoldDB" id="A0AA40X1K7"/>
<feature type="signal peptide" evidence="2">
    <location>
        <begin position="1"/>
        <end position="22"/>
    </location>
</feature>
<name>A0AA40X1K7_9GAMM</name>
<evidence type="ECO:0000256" key="2">
    <source>
        <dbReference type="SAM" id="SignalP"/>
    </source>
</evidence>
<gene>
    <name evidence="3" type="ORF">ITX54_09540</name>
</gene>
<dbReference type="Proteomes" id="UP000705283">
    <property type="component" value="Unassembled WGS sequence"/>
</dbReference>
<proteinExistence type="predicted"/>
<sequence length="84" mass="8854">MISSKSILAALLLSSAALGVQAAEIPLSSVAQPCVEHASFNVHAGNHDMINRPEQPANQSSNHCLTSLQSSNSNKLFGNNELLK</sequence>
<feature type="chain" id="PRO_5041396921" description="Multiple antibiotic resistance regulatory periplasmic protein MarB" evidence="2">
    <location>
        <begin position="23"/>
        <end position="84"/>
    </location>
</feature>
<feature type="compositionally biased region" description="Polar residues" evidence="1">
    <location>
        <begin position="56"/>
        <end position="77"/>
    </location>
</feature>
<dbReference type="EMBL" id="JADMKS010000003">
    <property type="protein sequence ID" value="MBF6636895.1"/>
    <property type="molecule type" value="Genomic_DNA"/>
</dbReference>
<evidence type="ECO:0000313" key="3">
    <source>
        <dbReference type="EMBL" id="MBF6636895.1"/>
    </source>
</evidence>
<feature type="region of interest" description="Disordered" evidence="1">
    <location>
        <begin position="46"/>
        <end position="84"/>
    </location>
</feature>